<sequence>MNGELEEIREFLEHCPDLAPLPEASRDAFLRQLTLRYLREGTSFPPDAEPGLWIVRTGTLEIRDAQDTLHDRLGEGDLVHIPNTPARPLGPVTEDALVYHLPLDRALELAARDDAIAQFLDADAPRPLATDRTAQGGHGDRSLLTTPVRALMTCDPILAVSTLSLREAARLMDRGDISALLLHTPERPGEPCGILTDTDLRRAVANGVDPGQAVAESMASPLTTVERGTPAFEALLRMARHDIHHLPVVHEADGTLAGILSSTDLIRHQGTSAVYLVRDLRRADDLAGLQGVMQALPQLQVQLVEAGADAAQLTQTVTTVIDTLTQRLIELDERGRGPAPCAFAWLASGSQGRHEQTVFTDQDTALIIADDASPDVDVWFAELARGVTAGLDACGIRACPGDVDPTHPDWRRPAADWAREMERVLHHPAPRDAMLATHYLDMRVIHGAAELFEPLRQQALEVGARHEALLSTLADQARNLPPPLGFFRQFVLEDSGAHADTLDLKMRGLLPIVAMARVFALHAGSAARSTVERLSAAARAGVINESTADNLADAWVYIANLRARHQARQIRNGQPPDNALDPAGLSTLERSHLKTAFRLVNDARKTAL</sequence>
<feature type="domain" description="CBS" evidence="3">
    <location>
        <begin position="152"/>
        <end position="210"/>
    </location>
</feature>
<dbReference type="KEGG" id="tvr:TVD_03990"/>
<dbReference type="RefSeq" id="WP_047250872.1">
    <property type="nucleotide sequence ID" value="NZ_CP011367.1"/>
</dbReference>
<dbReference type="GO" id="GO:0008773">
    <property type="term" value="F:[protein-PII] uridylyltransferase activity"/>
    <property type="evidence" value="ECO:0007669"/>
    <property type="project" value="InterPro"/>
</dbReference>
<dbReference type="SMART" id="SM00116">
    <property type="entry name" value="CBS"/>
    <property type="match status" value="2"/>
</dbReference>
<dbReference type="InterPro" id="IPR046342">
    <property type="entry name" value="CBS_dom_sf"/>
</dbReference>
<dbReference type="PATRIC" id="fig|106634.4.peg.811"/>
<keyword evidence="2" id="KW-0129">CBS domain</keyword>
<keyword evidence="5" id="KW-1185">Reference proteome</keyword>
<evidence type="ECO:0000313" key="4">
    <source>
        <dbReference type="EMBL" id="AKJ94581.1"/>
    </source>
</evidence>
<dbReference type="PANTHER" id="PTHR48108:SF34">
    <property type="entry name" value="CBS DOMAIN-CONTAINING PROTEIN YHCV"/>
    <property type="match status" value="1"/>
</dbReference>
<dbReference type="OrthoDB" id="9808528at2"/>
<evidence type="ECO:0000256" key="2">
    <source>
        <dbReference type="PROSITE-ProRule" id="PRU00703"/>
    </source>
</evidence>
<dbReference type="EMBL" id="CP011367">
    <property type="protein sequence ID" value="AKJ94581.1"/>
    <property type="molecule type" value="Genomic_DNA"/>
</dbReference>
<dbReference type="Gene3D" id="3.10.580.10">
    <property type="entry name" value="CBS-domain"/>
    <property type="match status" value="1"/>
</dbReference>
<dbReference type="InterPro" id="IPR018490">
    <property type="entry name" value="cNMP-bd_dom_sf"/>
</dbReference>
<feature type="domain" description="CBS" evidence="3">
    <location>
        <begin position="218"/>
        <end position="280"/>
    </location>
</feature>
<dbReference type="InterPro" id="IPR005105">
    <property type="entry name" value="GlnD_Uridyltrans_N"/>
</dbReference>
<dbReference type="InterPro" id="IPR000644">
    <property type="entry name" value="CBS_dom"/>
</dbReference>
<dbReference type="CDD" id="cd05401">
    <property type="entry name" value="NT_GlnE_GlnD_like"/>
    <property type="match status" value="1"/>
</dbReference>
<dbReference type="SUPFAM" id="SSF54631">
    <property type="entry name" value="CBS-domain pair"/>
    <property type="match status" value="1"/>
</dbReference>
<protein>
    <submittedName>
        <fullName evidence="4">Cyclic nucleotide-binding protein</fullName>
    </submittedName>
</protein>
<dbReference type="Pfam" id="PF00571">
    <property type="entry name" value="CBS"/>
    <property type="match status" value="2"/>
</dbReference>
<dbReference type="InterPro" id="IPR018821">
    <property type="entry name" value="DUF294_put_nucleoTrafse_sb-bd"/>
</dbReference>
<dbReference type="InterPro" id="IPR051462">
    <property type="entry name" value="CBS_domain-containing"/>
</dbReference>
<dbReference type="PROSITE" id="PS51371">
    <property type="entry name" value="CBS"/>
    <property type="match status" value="2"/>
</dbReference>
<dbReference type="Proteomes" id="UP000064201">
    <property type="component" value="Chromosome"/>
</dbReference>
<proteinExistence type="predicted"/>
<organism evidence="4 5">
    <name type="scientific">Thioalkalivibrio versutus</name>
    <dbReference type="NCBI Taxonomy" id="106634"/>
    <lineage>
        <taxon>Bacteria</taxon>
        <taxon>Pseudomonadati</taxon>
        <taxon>Pseudomonadota</taxon>
        <taxon>Gammaproteobacteria</taxon>
        <taxon>Chromatiales</taxon>
        <taxon>Ectothiorhodospiraceae</taxon>
        <taxon>Thioalkalivibrio</taxon>
    </lineage>
</organism>
<dbReference type="PANTHER" id="PTHR48108">
    <property type="entry name" value="CBS DOMAIN-CONTAINING PROTEIN CBSX2, CHLOROPLASTIC"/>
    <property type="match status" value="1"/>
</dbReference>
<evidence type="ECO:0000256" key="1">
    <source>
        <dbReference type="ARBA" id="ARBA00022737"/>
    </source>
</evidence>
<dbReference type="STRING" id="106634.TVD_03990"/>
<accession>A0A0G3G6T6</accession>
<gene>
    <name evidence="4" type="ORF">TVD_03990</name>
</gene>
<reference evidence="4 5" key="1">
    <citation type="submission" date="2015-04" db="EMBL/GenBank/DDBJ databases">
        <title>Complete Sequence for the Genome of the Thioalkalivibrio versutus D301.</title>
        <authorList>
            <person name="Mu T."/>
            <person name="Zhou J."/>
            <person name="Xu X."/>
        </authorList>
    </citation>
    <scope>NUCLEOTIDE SEQUENCE [LARGE SCALE GENOMIC DNA]</scope>
    <source>
        <strain evidence="4 5">D301</strain>
    </source>
</reference>
<dbReference type="Pfam" id="PF10335">
    <property type="entry name" value="DUF294_C"/>
    <property type="match status" value="1"/>
</dbReference>
<evidence type="ECO:0000259" key="3">
    <source>
        <dbReference type="PROSITE" id="PS51371"/>
    </source>
</evidence>
<name>A0A0G3G6T6_9GAMM</name>
<dbReference type="Pfam" id="PF03445">
    <property type="entry name" value="DUF294"/>
    <property type="match status" value="1"/>
</dbReference>
<evidence type="ECO:0000313" key="5">
    <source>
        <dbReference type="Proteomes" id="UP000064201"/>
    </source>
</evidence>
<dbReference type="SUPFAM" id="SSF51206">
    <property type="entry name" value="cAMP-binding domain-like"/>
    <property type="match status" value="1"/>
</dbReference>
<dbReference type="SUPFAM" id="SSF81593">
    <property type="entry name" value="Nucleotidyltransferase substrate binding subunit/domain"/>
    <property type="match status" value="1"/>
</dbReference>
<dbReference type="AlphaFoldDB" id="A0A0G3G6T6"/>
<keyword evidence="1" id="KW-0677">Repeat</keyword>